<reference evidence="2 3" key="1">
    <citation type="journal article" date="2013" name="Genome Announc.">
        <title>Draft Genome Sequence of Catellicoccus marimammalium, a Novel Species Commonly Found in Gull Feces.</title>
        <authorList>
            <person name="Weigand M.R."/>
            <person name="Ryu H."/>
            <person name="Bozcek L."/>
            <person name="Konstantinidis K.T."/>
            <person name="Santo Domingo J.W."/>
        </authorList>
    </citation>
    <scope>NUCLEOTIDE SEQUENCE [LARGE SCALE GENOMIC DNA]</scope>
    <source>
        <strain evidence="2 3">M35/04/3</strain>
    </source>
</reference>
<evidence type="ECO:0000256" key="1">
    <source>
        <dbReference type="SAM" id="MobiDB-lite"/>
    </source>
</evidence>
<feature type="region of interest" description="Disordered" evidence="1">
    <location>
        <begin position="190"/>
        <end position="223"/>
    </location>
</feature>
<sequence length="223" mass="26422">MKAVQISARTLDRLNKFIKNQEKVTRTQFINRAVDFFSTCLSNRYLRRDYKPLKQVQIEEEGFFNDRLKAGKENYKKPMYNILSACIDAYLDYLQGNLKKRNIAIVQFFYFPKKYVFYFDPEINIRVGDIAMTRVKNHGKTLDQWACIRAVGYLEGADKKYKSLIKIRHFDDLSENTQLRIRDMLSNQPKKIKTKKMKKNKLSIEKKSSENSEISTENQEKSE</sequence>
<proteinExistence type="predicted"/>
<feature type="compositionally biased region" description="Basic residues" evidence="1">
    <location>
        <begin position="190"/>
        <end position="201"/>
    </location>
</feature>
<evidence type="ECO:0000313" key="2">
    <source>
        <dbReference type="EMBL" id="EKU27223.1"/>
    </source>
</evidence>
<name>K8ZKW3_9ENTE</name>
<comment type="caution">
    <text evidence="2">The sequence shown here is derived from an EMBL/GenBank/DDBJ whole genome shotgun (WGS) entry which is preliminary data.</text>
</comment>
<dbReference type="Proteomes" id="UP000016057">
    <property type="component" value="Unassembled WGS sequence"/>
</dbReference>
<organism evidence="2 3">
    <name type="scientific">Catellicoccus marimammalium M35/04/3</name>
    <dbReference type="NCBI Taxonomy" id="1234409"/>
    <lineage>
        <taxon>Bacteria</taxon>
        <taxon>Bacillati</taxon>
        <taxon>Bacillota</taxon>
        <taxon>Bacilli</taxon>
        <taxon>Lactobacillales</taxon>
        <taxon>Enterococcaceae</taxon>
        <taxon>Catellicoccus</taxon>
    </lineage>
</organism>
<dbReference type="EMBL" id="AMYT01000018">
    <property type="protein sequence ID" value="EKU27223.1"/>
    <property type="molecule type" value="Genomic_DNA"/>
</dbReference>
<gene>
    <name evidence="2" type="ORF">C683_0880</name>
</gene>
<protein>
    <submittedName>
        <fullName evidence="2">Uncharacterized protein</fullName>
    </submittedName>
</protein>
<dbReference type="STRING" id="1234409.C683_0880"/>
<evidence type="ECO:0000313" key="3">
    <source>
        <dbReference type="Proteomes" id="UP000016057"/>
    </source>
</evidence>
<dbReference type="RefSeq" id="WP_009490502.1">
    <property type="nucleotide sequence ID" value="NZ_AMYT01000018.1"/>
</dbReference>
<keyword evidence="3" id="KW-1185">Reference proteome</keyword>
<accession>K8ZKW3</accession>
<dbReference type="AlphaFoldDB" id="K8ZKW3"/>